<name>A0A2N5ZDH9_MUIH1</name>
<dbReference type="GO" id="GO:0004805">
    <property type="term" value="F:trehalose-phosphatase activity"/>
    <property type="evidence" value="ECO:0007669"/>
    <property type="project" value="TreeGrafter"/>
</dbReference>
<dbReference type="GO" id="GO:0003825">
    <property type="term" value="F:alpha,alpha-trehalose-phosphate synthase (UDP-forming) activity"/>
    <property type="evidence" value="ECO:0007669"/>
    <property type="project" value="TreeGrafter"/>
</dbReference>
<accession>A0A2N5ZDH9</accession>
<comment type="similarity">
    <text evidence="1">Belongs to the glycosyltransferase 20 family.</text>
</comment>
<comment type="caution">
    <text evidence="2">The sequence shown here is derived from an EMBL/GenBank/DDBJ whole genome shotgun (WGS) entry which is preliminary data.</text>
</comment>
<reference evidence="2 3" key="1">
    <citation type="submission" date="2017-11" db="EMBL/GenBank/DDBJ databases">
        <title>Genome-resolved metagenomics identifies genetic mobility, metabolic interactions, and unexpected diversity in perchlorate-reducing communities.</title>
        <authorList>
            <person name="Barnum T.P."/>
            <person name="Figueroa I.A."/>
            <person name="Carlstrom C.I."/>
            <person name="Lucas L.N."/>
            <person name="Engelbrektson A.L."/>
            <person name="Coates J.D."/>
        </authorList>
    </citation>
    <scope>NUCLEOTIDE SEQUENCE [LARGE SCALE GENOMIC DNA]</scope>
    <source>
        <strain evidence="2">BM706</strain>
    </source>
</reference>
<gene>
    <name evidence="2" type="ORF">C0601_09570</name>
</gene>
<dbReference type="CDD" id="cd03788">
    <property type="entry name" value="GT20_TPS"/>
    <property type="match status" value="1"/>
</dbReference>
<dbReference type="PANTHER" id="PTHR10788:SF106">
    <property type="entry name" value="BCDNA.GH08860"/>
    <property type="match status" value="1"/>
</dbReference>
<sequence>MAPVLRDRGGIWLGWPGITDEDNISDKKLKELMEKGIKDSGYDLEPIIFSHEEAEKYYEGFSNEIIWPLFHDLPSLCNFKEEYWNIYKDVNERFASKLTEKAKPEDFIWVHDYHLINVATRLRKRSLTNKIGFFLHIPFPPLDVFLKLPWRREILQSLLDYDLIGFQTQRDKRNFLQCVRRVLRFRVQARGTKNMVYIKNHNRKVSVAAFPISIDYDSFAEGAESENVAKRAWFLHENLPNRTLILGIDRLDYTKGIPFKLKAFKRALEKYPELHKNISLVQILVPSRVHIPKYRELKENIEKLVGEINGKFTELGWVPVYYIFRSMTREELLAYYRTSEIAFVTPLKDGMNLVVKEFCASNIEETGVVILSEFAGAAAQLGEDSILVNPYDVERTADAIYNAFTSDYTYRKRRMRKLRRSIKKYDIFWWVNEFLEYGKEE</sequence>
<protein>
    <submittedName>
        <fullName evidence="2">Trehalose-6-phosphate synthase</fullName>
    </submittedName>
</protein>
<dbReference type="GO" id="GO:0005829">
    <property type="term" value="C:cytosol"/>
    <property type="evidence" value="ECO:0007669"/>
    <property type="project" value="TreeGrafter"/>
</dbReference>
<dbReference type="Gene3D" id="3.40.50.2000">
    <property type="entry name" value="Glycogen Phosphorylase B"/>
    <property type="match status" value="2"/>
</dbReference>
<dbReference type="SUPFAM" id="SSF53756">
    <property type="entry name" value="UDP-Glycosyltransferase/glycogen phosphorylase"/>
    <property type="match status" value="1"/>
</dbReference>
<evidence type="ECO:0000313" key="3">
    <source>
        <dbReference type="Proteomes" id="UP000234857"/>
    </source>
</evidence>
<dbReference type="GO" id="GO:0005992">
    <property type="term" value="P:trehalose biosynthetic process"/>
    <property type="evidence" value="ECO:0007669"/>
    <property type="project" value="InterPro"/>
</dbReference>
<organism evidence="2 3">
    <name type="scientific">Muiribacterium halophilum</name>
    <dbReference type="NCBI Taxonomy" id="2053465"/>
    <lineage>
        <taxon>Bacteria</taxon>
        <taxon>Candidatus Muiribacteriota</taxon>
        <taxon>Candidatus Muiribacteriia</taxon>
        <taxon>Candidatus Muiribacteriales</taxon>
        <taxon>Candidatus Muiribacteriaceae</taxon>
        <taxon>Candidatus Muiribacterium</taxon>
    </lineage>
</organism>
<evidence type="ECO:0000256" key="1">
    <source>
        <dbReference type="ARBA" id="ARBA00008799"/>
    </source>
</evidence>
<evidence type="ECO:0000313" key="2">
    <source>
        <dbReference type="EMBL" id="PLX16715.1"/>
    </source>
</evidence>
<dbReference type="InterPro" id="IPR001830">
    <property type="entry name" value="Glyco_trans_20"/>
</dbReference>
<dbReference type="EMBL" id="PKTG01000107">
    <property type="protein sequence ID" value="PLX16715.1"/>
    <property type="molecule type" value="Genomic_DNA"/>
</dbReference>
<dbReference type="AlphaFoldDB" id="A0A2N5ZDH9"/>
<dbReference type="PANTHER" id="PTHR10788">
    <property type="entry name" value="TREHALOSE-6-PHOSPHATE SYNTHASE"/>
    <property type="match status" value="1"/>
</dbReference>
<dbReference type="Pfam" id="PF00982">
    <property type="entry name" value="Glyco_transf_20"/>
    <property type="match status" value="1"/>
</dbReference>
<proteinExistence type="inferred from homology"/>
<dbReference type="Proteomes" id="UP000234857">
    <property type="component" value="Unassembled WGS sequence"/>
</dbReference>